<keyword evidence="10" id="KW-1000">Mitochondrion outer membrane</keyword>
<keyword evidence="16 25" id="KW-1208">Phospholipid metabolism</keyword>
<comment type="subcellular location">
    <subcellularLocation>
        <location evidence="1">Mitochondrion outer membrane</location>
        <topology evidence="1">Peripheral membrane protein</topology>
    </subcellularLocation>
</comment>
<evidence type="ECO:0000256" key="22">
    <source>
        <dbReference type="ARBA" id="ARBA00048408"/>
    </source>
</evidence>
<sequence>MPLNVTRAPPRGPEERLWRRLLSGAVITPSSAINGDMADAVRMTSVIDNACLSNSRAQAGNGMKISSDELVKYYSSSGVFQSAAATGKESILSRKRPFVGRCCHVCSPLSREKLFNASIPSQGLRNVIYINETHTRYRGWLARRLCYVLFIQERDVHRDMFPRNVIENVLNSNRVQKAIVDTVTDRMPVETLVQADPKAVSKIKRKARGILQQMVANISPAVIRLTGWVLLKLFNGFFWSIQIHKGQLEMVKKAAAEQNVPLIFLPVHKSHIDYLLLTFILFCHNIKAPHIAAGNNLNIPIFSTLIRKLGGFFIRRKLDTGADGRKDILYRSVLRVYIEELLHQGQFLEIFVEGTRSRSGKPYLAMTGLLSIVVNSLYENIVTDVMIIPVGISYDRIIEGNYNSEQLGKPKKKESLWGVAQGVFRMLRKNFGCVRVDFGQPFSVKEYIEAQRNRPLPATLSLEAVLLPAIITDRPGLNHVEQESAPVINARDFTDEQYKRQVICSVARHSLYTASRCSAVMSTHIVACLLLYRHREGVHLSKLVEDFFCMKEVVLARDFDLGFSGNSEDVVTHALHLLGDCVNVRSSRRNSEFFIAPTTTIPALFELNFYSNGIFQVFLTEAILACSLCAILKEKTSGPDRSVSQERLIRTAADLCHLLSNEVIVGLPCQAVYQIFNDAVGKFIQYGILLVTEEDLSPSPTEEAWANKYPDGLSWRSDEEDDSDYGEEQRDHYLKVSQSQDHLEFITFLQRLLGPLLEAYFSAAVYIQSFRVQVEESEYIGKFHKYLLSRTEMKVAVFGESATFCLARSAVKTLKDLGVFKAQKKGSTTLELSSAFLPLINRQKLLEYILNFTML</sequence>
<dbReference type="UniPathway" id="UPA00557">
    <property type="reaction ID" value="UER00612"/>
</dbReference>
<evidence type="ECO:0000256" key="10">
    <source>
        <dbReference type="ARBA" id="ARBA00022787"/>
    </source>
</evidence>
<evidence type="ECO:0000256" key="4">
    <source>
        <dbReference type="ARBA" id="ARBA00007937"/>
    </source>
</evidence>
<dbReference type="InterPro" id="IPR028354">
    <property type="entry name" value="GPAT_PlsB"/>
</dbReference>
<dbReference type="InterPro" id="IPR041728">
    <property type="entry name" value="GPAT/DHAPAT_LPLAT"/>
</dbReference>
<evidence type="ECO:0000256" key="3">
    <source>
        <dbReference type="ARBA" id="ARBA00005189"/>
    </source>
</evidence>
<evidence type="ECO:0000256" key="7">
    <source>
        <dbReference type="ARBA" id="ARBA00022516"/>
    </source>
</evidence>
<comment type="catalytic activity">
    <reaction evidence="21">
        <text>sn-glycerol 3-phosphate + hexadecanoyl-CoA = 1-hexadecanoyl-sn-glycero-3-phosphate + CoA</text>
        <dbReference type="Rhea" id="RHEA:35723"/>
        <dbReference type="ChEBI" id="CHEBI:57287"/>
        <dbReference type="ChEBI" id="CHEBI:57379"/>
        <dbReference type="ChEBI" id="CHEBI:57518"/>
        <dbReference type="ChEBI" id="CHEBI:57597"/>
    </reaction>
    <physiologicalReaction direction="left-to-right" evidence="21">
        <dbReference type="Rhea" id="RHEA:35724"/>
    </physiologicalReaction>
</comment>
<comment type="catalytic activity">
    <reaction evidence="19">
        <text>(9Z,12Z)-octadecadienoyl-CoA + sn-glycerol 3-phosphate = 1-(9Z,12Z)-octadecadienoyl-sn-glycero-3-phosphate + CoA</text>
        <dbReference type="Rhea" id="RHEA:37203"/>
        <dbReference type="ChEBI" id="CHEBI:57287"/>
        <dbReference type="ChEBI" id="CHEBI:57383"/>
        <dbReference type="ChEBI" id="CHEBI:57597"/>
        <dbReference type="ChEBI" id="CHEBI:74547"/>
    </reaction>
    <physiologicalReaction direction="left-to-right" evidence="19">
        <dbReference type="Rhea" id="RHEA:37204"/>
    </physiologicalReaction>
</comment>
<protein>
    <recommendedName>
        <fullName evidence="6 25">Glycerol-3-phosphate acyltransferase 1, mitochondrial</fullName>
        <ecNumber evidence="5 25">2.3.1.15</ecNumber>
    </recommendedName>
</protein>
<dbReference type="CDD" id="cd07993">
    <property type="entry name" value="LPLAT_DHAPAT-like"/>
    <property type="match status" value="1"/>
</dbReference>
<evidence type="ECO:0000256" key="13">
    <source>
        <dbReference type="ARBA" id="ARBA00023128"/>
    </source>
</evidence>
<name>A0A5J6SCY2_POTMO</name>
<keyword evidence="8" id="KW-0597">Phosphoprotein</keyword>
<comment type="similarity">
    <text evidence="4 25">Belongs to the GPAT/DAPAT family.</text>
</comment>
<evidence type="ECO:0000256" key="17">
    <source>
        <dbReference type="ARBA" id="ARBA00023315"/>
    </source>
</evidence>
<dbReference type="GO" id="GO:0006072">
    <property type="term" value="P:glycerol-3-phosphate metabolic process"/>
    <property type="evidence" value="ECO:0007669"/>
    <property type="project" value="TreeGrafter"/>
</dbReference>
<evidence type="ECO:0000256" key="23">
    <source>
        <dbReference type="ARBA" id="ARBA00048672"/>
    </source>
</evidence>
<comment type="catalytic activity">
    <reaction evidence="23">
        <text>sn-glycerol 3-phosphate + (9Z)-octadecenoyl-CoA = 1-(9Z-octadecenoyl)-sn-glycero-3-phosphate + CoA</text>
        <dbReference type="Rhea" id="RHEA:37199"/>
        <dbReference type="ChEBI" id="CHEBI:57287"/>
        <dbReference type="ChEBI" id="CHEBI:57387"/>
        <dbReference type="ChEBI" id="CHEBI:57597"/>
        <dbReference type="ChEBI" id="CHEBI:74544"/>
    </reaction>
    <physiologicalReaction direction="left-to-right" evidence="23">
        <dbReference type="Rhea" id="RHEA:37200"/>
    </physiologicalReaction>
</comment>
<dbReference type="InterPro" id="IPR002123">
    <property type="entry name" value="Plipid/glycerol_acylTrfase"/>
</dbReference>
<dbReference type="GO" id="GO:0005741">
    <property type="term" value="C:mitochondrial outer membrane"/>
    <property type="evidence" value="ECO:0007669"/>
    <property type="project" value="UniProtKB-SubCell"/>
</dbReference>
<evidence type="ECO:0000256" key="19">
    <source>
        <dbReference type="ARBA" id="ARBA00023344"/>
    </source>
</evidence>
<dbReference type="PIRSF" id="PIRSF500064">
    <property type="entry name" value="GPAT"/>
    <property type="match status" value="1"/>
</dbReference>
<evidence type="ECO:0000256" key="11">
    <source>
        <dbReference type="ARBA" id="ARBA00022990"/>
    </source>
</evidence>
<evidence type="ECO:0000256" key="5">
    <source>
        <dbReference type="ARBA" id="ARBA00013113"/>
    </source>
</evidence>
<comment type="catalytic activity">
    <reaction evidence="22">
        <text>sn-glycerol 3-phosphate + octadecanoyl-CoA = 1-octadecanoyl-sn-glycero-3-phosphate + CoA</text>
        <dbReference type="Rhea" id="RHEA:37195"/>
        <dbReference type="ChEBI" id="CHEBI:57287"/>
        <dbReference type="ChEBI" id="CHEBI:57394"/>
        <dbReference type="ChEBI" id="CHEBI:57597"/>
        <dbReference type="ChEBI" id="CHEBI:74565"/>
    </reaction>
    <physiologicalReaction direction="left-to-right" evidence="22">
        <dbReference type="Rhea" id="RHEA:37196"/>
    </physiologicalReaction>
</comment>
<evidence type="ECO:0000256" key="8">
    <source>
        <dbReference type="ARBA" id="ARBA00022553"/>
    </source>
</evidence>
<evidence type="ECO:0000256" key="24">
    <source>
        <dbReference type="ARBA" id="ARBA00049585"/>
    </source>
</evidence>
<keyword evidence="12 25" id="KW-0443">Lipid metabolism</keyword>
<comment type="function">
    <text evidence="24">Mitochondrial membrane protein that catalyzes the essential first step of biosynthesis of glycerolipids such as triglycerides, phosphatidic acids and lysophosphatidic acids. Esterifies acyl-group from acyl-coenzyme A (acyl-CoA) to the sn-1 position of glycerol-3-phosphate, to produce lysophosphatidic acid. Has a narrow hydrophobic binding cleft that selects for a linear acyl chain. Catalytic activity is higher for substrates with a 16-carbon acyl chain.</text>
</comment>
<comment type="catalytic activity">
    <reaction evidence="20">
        <text>1-acyl-sn-glycero-3-phospho-(1'-sn-glycerol) + an acyl-CoA = a 1,2-diacyl-sn-glycero-3-phospho-(1'-sn-glycerol) + CoA</text>
        <dbReference type="Rhea" id="RHEA:33203"/>
        <dbReference type="ChEBI" id="CHEBI:57287"/>
        <dbReference type="ChEBI" id="CHEBI:58342"/>
        <dbReference type="ChEBI" id="CHEBI:64716"/>
        <dbReference type="ChEBI" id="CHEBI:64840"/>
    </reaction>
    <physiologicalReaction direction="left-to-right" evidence="20">
        <dbReference type="Rhea" id="RHEA:33204"/>
    </physiologicalReaction>
</comment>
<evidence type="ECO:0000256" key="2">
    <source>
        <dbReference type="ARBA" id="ARBA00004765"/>
    </source>
</evidence>
<dbReference type="EMBL" id="MK545259">
    <property type="protein sequence ID" value="QFF91306.1"/>
    <property type="molecule type" value="mRNA"/>
</dbReference>
<reference evidence="27" key="1">
    <citation type="submission" date="2019-02" db="EMBL/GenBank/DDBJ databases">
        <authorList>
            <person name="Vechtova P."/>
            <person name="Dzyuba B."/>
            <person name="Dzyuba V."/>
            <person name="Silveira A.N."/>
            <person name="Silveira R.V."/>
            <person name="Fussy Z."/>
            <person name="Grubhoffer L."/>
            <person name="Rodina M."/>
            <person name="Sterba J."/>
        </authorList>
    </citation>
    <scope>NUCLEOTIDE SEQUENCE</scope>
</reference>
<keyword evidence="13 25" id="KW-0496">Mitochondrion</keyword>
<comment type="catalytic activity">
    <reaction evidence="18">
        <text>dodecanoyl-CoA + sn-glycerol 3-phosphate = 1-dodecanoyl-sn-glycerol 3-phosphate + CoA</text>
        <dbReference type="Rhea" id="RHEA:35727"/>
        <dbReference type="ChEBI" id="CHEBI:57287"/>
        <dbReference type="ChEBI" id="CHEBI:57375"/>
        <dbReference type="ChEBI" id="CHEBI:57597"/>
        <dbReference type="ChEBI" id="CHEBI:72682"/>
    </reaction>
    <physiologicalReaction direction="left-to-right" evidence="18">
        <dbReference type="Rhea" id="RHEA:35728"/>
    </physiologicalReaction>
</comment>
<evidence type="ECO:0000256" key="18">
    <source>
        <dbReference type="ARBA" id="ARBA00023335"/>
    </source>
</evidence>
<organism evidence="27">
    <name type="scientific">Potamotrygon motoro</name>
    <name type="common">Ocellate river stingray</name>
    <name type="synonym">Taeniura motoro</name>
    <dbReference type="NCBI Taxonomy" id="86373"/>
    <lineage>
        <taxon>Eukaryota</taxon>
        <taxon>Metazoa</taxon>
        <taxon>Chordata</taxon>
        <taxon>Craniata</taxon>
        <taxon>Vertebrata</taxon>
        <taxon>Chondrichthyes</taxon>
        <taxon>Elasmobranchii</taxon>
        <taxon>Batoidea</taxon>
        <taxon>Myliobatiformes</taxon>
        <taxon>Potamotrygonidae</taxon>
        <taxon>Potamotrygon</taxon>
    </lineage>
</organism>
<dbReference type="EC" id="2.3.1.15" evidence="5 25"/>
<dbReference type="GO" id="GO:0019432">
    <property type="term" value="P:triglyceride biosynthetic process"/>
    <property type="evidence" value="ECO:0007669"/>
    <property type="project" value="TreeGrafter"/>
</dbReference>
<accession>A0A5J6SCY2</accession>
<dbReference type="InterPro" id="IPR045520">
    <property type="entry name" value="GPAT/DHAPAT_C"/>
</dbReference>
<evidence type="ECO:0000259" key="26">
    <source>
        <dbReference type="SMART" id="SM00563"/>
    </source>
</evidence>
<keyword evidence="15 25" id="KW-0594">Phospholipid biosynthesis</keyword>
<evidence type="ECO:0000256" key="25">
    <source>
        <dbReference type="PIRNR" id="PIRNR000437"/>
    </source>
</evidence>
<dbReference type="GO" id="GO:0005886">
    <property type="term" value="C:plasma membrane"/>
    <property type="evidence" value="ECO:0007669"/>
    <property type="project" value="InterPro"/>
</dbReference>
<dbReference type="PIRSF" id="PIRSF000437">
    <property type="entry name" value="GPAT_DHAPAT"/>
    <property type="match status" value="1"/>
</dbReference>
<proteinExistence type="evidence at transcript level"/>
<dbReference type="InterPro" id="IPR022284">
    <property type="entry name" value="GPAT/DHAPAT"/>
</dbReference>
<comment type="pathway">
    <text evidence="3">Lipid metabolism.</text>
</comment>
<comment type="catalytic activity">
    <reaction evidence="25">
        <text>sn-glycerol 3-phosphate + an acyl-CoA = a 1-acyl-sn-glycero-3-phosphate + CoA</text>
        <dbReference type="Rhea" id="RHEA:15325"/>
        <dbReference type="ChEBI" id="CHEBI:57287"/>
        <dbReference type="ChEBI" id="CHEBI:57597"/>
        <dbReference type="ChEBI" id="CHEBI:57970"/>
        <dbReference type="ChEBI" id="CHEBI:58342"/>
        <dbReference type="EC" id="2.3.1.15"/>
    </reaction>
</comment>
<keyword evidence="7 25" id="KW-0444">Lipid biosynthesis</keyword>
<comment type="pathway">
    <text evidence="2 25">Phospholipid metabolism; CDP-diacylglycerol biosynthesis; CDP-diacylglycerol from sn-glycerol 3-phosphate: step 1/3.</text>
</comment>
<evidence type="ECO:0000256" key="21">
    <source>
        <dbReference type="ARBA" id="ARBA00047573"/>
    </source>
</evidence>
<evidence type="ECO:0000256" key="1">
    <source>
        <dbReference type="ARBA" id="ARBA00004450"/>
    </source>
</evidence>
<evidence type="ECO:0000256" key="15">
    <source>
        <dbReference type="ARBA" id="ARBA00023209"/>
    </source>
</evidence>
<dbReference type="GO" id="GO:0004366">
    <property type="term" value="F:glycerol-3-phosphate O-acyltransferase activity"/>
    <property type="evidence" value="ECO:0007669"/>
    <property type="project" value="UniProtKB-UniRule"/>
</dbReference>
<keyword evidence="14 25" id="KW-0472">Membrane</keyword>
<keyword evidence="11" id="KW-0007">Acetylation</keyword>
<keyword evidence="17 25" id="KW-0012">Acyltransferase</keyword>
<evidence type="ECO:0000256" key="14">
    <source>
        <dbReference type="ARBA" id="ARBA00023136"/>
    </source>
</evidence>
<dbReference type="SUPFAM" id="SSF69593">
    <property type="entry name" value="Glycerol-3-phosphate (1)-acyltransferase"/>
    <property type="match status" value="1"/>
</dbReference>
<dbReference type="SMART" id="SM00563">
    <property type="entry name" value="PlsC"/>
    <property type="match status" value="1"/>
</dbReference>
<dbReference type="PANTHER" id="PTHR12563:SF16">
    <property type="entry name" value="GLYCEROL-3-PHOSPHATE ACYLTRANSFERASE 1, MITOCHONDRIAL"/>
    <property type="match status" value="1"/>
</dbReference>
<evidence type="ECO:0000256" key="9">
    <source>
        <dbReference type="ARBA" id="ARBA00022679"/>
    </source>
</evidence>
<dbReference type="GO" id="GO:0016024">
    <property type="term" value="P:CDP-diacylglycerol biosynthetic process"/>
    <property type="evidence" value="ECO:0007669"/>
    <property type="project" value="UniProtKB-UniRule"/>
</dbReference>
<dbReference type="Pfam" id="PF01553">
    <property type="entry name" value="Acyltransferase"/>
    <property type="match status" value="1"/>
</dbReference>
<dbReference type="PANTHER" id="PTHR12563">
    <property type="entry name" value="GLYCEROL-3-PHOSPHATE ACYLTRANSFERASE"/>
    <property type="match status" value="1"/>
</dbReference>
<evidence type="ECO:0000256" key="12">
    <source>
        <dbReference type="ARBA" id="ARBA00023098"/>
    </source>
</evidence>
<evidence type="ECO:0000256" key="20">
    <source>
        <dbReference type="ARBA" id="ARBA00047480"/>
    </source>
</evidence>
<evidence type="ECO:0000256" key="6">
    <source>
        <dbReference type="ARBA" id="ARBA00017577"/>
    </source>
</evidence>
<dbReference type="Pfam" id="PF19277">
    <property type="entry name" value="GPAT_C"/>
    <property type="match status" value="1"/>
</dbReference>
<dbReference type="AlphaFoldDB" id="A0A5J6SCY2"/>
<evidence type="ECO:0000256" key="16">
    <source>
        <dbReference type="ARBA" id="ARBA00023264"/>
    </source>
</evidence>
<dbReference type="GO" id="GO:0006631">
    <property type="term" value="P:fatty acid metabolic process"/>
    <property type="evidence" value="ECO:0007669"/>
    <property type="project" value="TreeGrafter"/>
</dbReference>
<gene>
    <name evidence="27" type="primary">GPAM</name>
</gene>
<keyword evidence="9 25" id="KW-0808">Transferase</keyword>
<evidence type="ECO:0000313" key="27">
    <source>
        <dbReference type="EMBL" id="QFF91306.1"/>
    </source>
</evidence>
<feature type="domain" description="Phospholipid/glycerol acyltransferase" evidence="26">
    <location>
        <begin position="262"/>
        <end position="395"/>
    </location>
</feature>